<dbReference type="Pfam" id="PF13439">
    <property type="entry name" value="Glyco_transf_4"/>
    <property type="match status" value="1"/>
</dbReference>
<sequence>MKVCKLIRKHSFKDIRVFEKEAISLKKLGYDVTIVAGKTNGAVFEPNLKRIKDPTFNQDQFEYKGIKFLTYDIKNMYDPHIGKMVNNLEMDTQNYFVDKLYERALAVEADIYHAHELHTLYEAVQIKKVLRKKGKNVKVIYDAHELEQNSKLLRLLMKEVDHLITVSDSIKNIYQRRYPSVPVTVIYNSPLYQQELPKDEHFQNSFVIAYEGVVQYQKGNPKKILQIADLCKNSMKNFRFDIIGYIDPTISYNEKKLISGHPAIHCKWVEYENLPKELNQVHAGYIYFDIRNINKKYALPNKFFSFLNNGIPVVVNRAMDMKNIIEKHQCGIVIDKDDPTAEEYVEQFLRLYKDRKMLARMSKNAREAMKNHYCWEKMEERLAAIYKGLK</sequence>
<dbReference type="InterPro" id="IPR001296">
    <property type="entry name" value="Glyco_trans_1"/>
</dbReference>
<evidence type="ECO:0000259" key="3">
    <source>
        <dbReference type="Pfam" id="PF00534"/>
    </source>
</evidence>
<dbReference type="Gene3D" id="3.40.50.2000">
    <property type="entry name" value="Glycogen Phosphorylase B"/>
    <property type="match status" value="2"/>
</dbReference>
<evidence type="ECO:0000313" key="5">
    <source>
        <dbReference type="EMBL" id="MFC5541438.1"/>
    </source>
</evidence>
<protein>
    <submittedName>
        <fullName evidence="5">Glycosyltransferase</fullName>
        <ecNumber evidence="5">2.4.-.-</ecNumber>
    </submittedName>
</protein>
<dbReference type="PANTHER" id="PTHR12526:SF629">
    <property type="entry name" value="TEICHURONIC ACID BIOSYNTHESIS GLYCOSYLTRANSFERASE TUAH-RELATED"/>
    <property type="match status" value="1"/>
</dbReference>
<evidence type="ECO:0000256" key="2">
    <source>
        <dbReference type="ARBA" id="ARBA00022679"/>
    </source>
</evidence>
<name>A0ABW0RAL3_9BACL</name>
<dbReference type="Pfam" id="PF00534">
    <property type="entry name" value="Glycos_transf_1"/>
    <property type="match status" value="1"/>
</dbReference>
<gene>
    <name evidence="5" type="ORF">ACFPOH_06545</name>
</gene>
<feature type="domain" description="Glycosyltransferase subfamily 4-like N-terminal" evidence="4">
    <location>
        <begin position="24"/>
        <end position="188"/>
    </location>
</feature>
<keyword evidence="1 5" id="KW-0328">Glycosyltransferase</keyword>
<dbReference type="PANTHER" id="PTHR12526">
    <property type="entry name" value="GLYCOSYLTRANSFERASE"/>
    <property type="match status" value="1"/>
</dbReference>
<keyword evidence="2 5" id="KW-0808">Transferase</keyword>
<feature type="domain" description="Glycosyl transferase family 1" evidence="3">
    <location>
        <begin position="198"/>
        <end position="367"/>
    </location>
</feature>
<dbReference type="RefSeq" id="WP_390309114.1">
    <property type="nucleotide sequence ID" value="NZ_JBHSNQ010000053.1"/>
</dbReference>
<dbReference type="EC" id="2.4.-.-" evidence="5"/>
<proteinExistence type="predicted"/>
<organism evidence="5 6">
    <name type="scientific">Ureibacillus suwonensis</name>
    <dbReference type="NCBI Taxonomy" id="313007"/>
    <lineage>
        <taxon>Bacteria</taxon>
        <taxon>Bacillati</taxon>
        <taxon>Bacillota</taxon>
        <taxon>Bacilli</taxon>
        <taxon>Bacillales</taxon>
        <taxon>Caryophanaceae</taxon>
        <taxon>Ureibacillus</taxon>
    </lineage>
</organism>
<dbReference type="InterPro" id="IPR028098">
    <property type="entry name" value="Glyco_trans_4-like_N"/>
</dbReference>
<dbReference type="Proteomes" id="UP001595978">
    <property type="component" value="Unassembled WGS sequence"/>
</dbReference>
<keyword evidence="6" id="KW-1185">Reference proteome</keyword>
<dbReference type="SUPFAM" id="SSF53756">
    <property type="entry name" value="UDP-Glycosyltransferase/glycogen phosphorylase"/>
    <property type="match status" value="1"/>
</dbReference>
<accession>A0ABW0RAL3</accession>
<comment type="caution">
    <text evidence="5">The sequence shown here is derived from an EMBL/GenBank/DDBJ whole genome shotgun (WGS) entry which is preliminary data.</text>
</comment>
<reference evidence="6" key="1">
    <citation type="journal article" date="2019" name="Int. J. Syst. Evol. Microbiol.">
        <title>The Global Catalogue of Microorganisms (GCM) 10K type strain sequencing project: providing services to taxonomists for standard genome sequencing and annotation.</title>
        <authorList>
            <consortium name="The Broad Institute Genomics Platform"/>
            <consortium name="The Broad Institute Genome Sequencing Center for Infectious Disease"/>
            <person name="Wu L."/>
            <person name="Ma J."/>
        </authorList>
    </citation>
    <scope>NUCLEOTIDE SEQUENCE [LARGE SCALE GENOMIC DNA]</scope>
    <source>
        <strain evidence="6">CCUG 56331</strain>
    </source>
</reference>
<evidence type="ECO:0000259" key="4">
    <source>
        <dbReference type="Pfam" id="PF13439"/>
    </source>
</evidence>
<evidence type="ECO:0000313" key="6">
    <source>
        <dbReference type="Proteomes" id="UP001595978"/>
    </source>
</evidence>
<dbReference type="EMBL" id="JBHSNQ010000053">
    <property type="protein sequence ID" value="MFC5541438.1"/>
    <property type="molecule type" value="Genomic_DNA"/>
</dbReference>
<evidence type="ECO:0000256" key="1">
    <source>
        <dbReference type="ARBA" id="ARBA00022676"/>
    </source>
</evidence>
<dbReference type="GO" id="GO:0016757">
    <property type="term" value="F:glycosyltransferase activity"/>
    <property type="evidence" value="ECO:0007669"/>
    <property type="project" value="UniProtKB-KW"/>
</dbReference>